<dbReference type="AlphaFoldDB" id="A0AAD8AD00"/>
<keyword evidence="3" id="KW-1185">Reference proteome</keyword>
<sequence length="96" mass="11141">FFRTVDAYLHKSQEGDSLIGVHCTHGLNRTGYFICRYMSLRMGFTPTEAISAFEDARGYKIERQPYINDIEPSSLQHMEYQSPLGGYSYDEYQINN</sequence>
<dbReference type="Gene3D" id="3.90.190.10">
    <property type="entry name" value="Protein tyrosine phosphatase superfamily"/>
    <property type="match status" value="1"/>
</dbReference>
<proteinExistence type="predicted"/>
<dbReference type="PROSITE" id="PS00383">
    <property type="entry name" value="TYR_PHOSPHATASE_1"/>
    <property type="match status" value="1"/>
</dbReference>
<dbReference type="InterPro" id="IPR051029">
    <property type="entry name" value="mRNA_Capping_Enz/RNA_Phosphat"/>
</dbReference>
<organism evidence="2 3">
    <name type="scientific">Diploptera punctata</name>
    <name type="common">Pacific beetle cockroach</name>
    <dbReference type="NCBI Taxonomy" id="6984"/>
    <lineage>
        <taxon>Eukaryota</taxon>
        <taxon>Metazoa</taxon>
        <taxon>Ecdysozoa</taxon>
        <taxon>Arthropoda</taxon>
        <taxon>Hexapoda</taxon>
        <taxon>Insecta</taxon>
        <taxon>Pterygota</taxon>
        <taxon>Neoptera</taxon>
        <taxon>Polyneoptera</taxon>
        <taxon>Dictyoptera</taxon>
        <taxon>Blattodea</taxon>
        <taxon>Blaberoidea</taxon>
        <taxon>Blaberidae</taxon>
        <taxon>Diplopterinae</taxon>
        <taxon>Diploptera</taxon>
    </lineage>
</organism>
<feature type="non-terminal residue" evidence="2">
    <location>
        <position position="96"/>
    </location>
</feature>
<dbReference type="InterPro" id="IPR000387">
    <property type="entry name" value="Tyr_Pase_dom"/>
</dbReference>
<dbReference type="InterPro" id="IPR000340">
    <property type="entry name" value="Dual-sp_phosphatase_cat-dom"/>
</dbReference>
<dbReference type="PROSITE" id="PS50056">
    <property type="entry name" value="TYR_PHOSPHATASE_2"/>
    <property type="match status" value="1"/>
</dbReference>
<evidence type="ECO:0000259" key="1">
    <source>
        <dbReference type="PROSITE" id="PS50056"/>
    </source>
</evidence>
<dbReference type="Proteomes" id="UP001233999">
    <property type="component" value="Unassembled WGS sequence"/>
</dbReference>
<dbReference type="GO" id="GO:0004651">
    <property type="term" value="F:polynucleotide 5'-phosphatase activity"/>
    <property type="evidence" value="ECO:0007669"/>
    <property type="project" value="TreeGrafter"/>
</dbReference>
<feature type="domain" description="Tyrosine specific protein phosphatases" evidence="1">
    <location>
        <begin position="1"/>
        <end position="68"/>
    </location>
</feature>
<reference evidence="2" key="1">
    <citation type="journal article" date="2023" name="IScience">
        <title>Live-bearing cockroach genome reveals convergent evolutionary mechanisms linked to viviparity in insects and beyond.</title>
        <authorList>
            <person name="Fouks B."/>
            <person name="Harrison M.C."/>
            <person name="Mikhailova A.A."/>
            <person name="Marchal E."/>
            <person name="English S."/>
            <person name="Carruthers M."/>
            <person name="Jennings E.C."/>
            <person name="Chiamaka E.L."/>
            <person name="Frigard R.A."/>
            <person name="Pippel M."/>
            <person name="Attardo G.M."/>
            <person name="Benoit J.B."/>
            <person name="Bornberg-Bauer E."/>
            <person name="Tobe S.S."/>
        </authorList>
    </citation>
    <scope>NUCLEOTIDE SEQUENCE</scope>
    <source>
        <strain evidence="2">Stay&amp;Tobe</strain>
    </source>
</reference>
<protein>
    <recommendedName>
        <fullName evidence="1">Tyrosine specific protein phosphatases domain-containing protein</fullName>
    </recommendedName>
</protein>
<dbReference type="PANTHER" id="PTHR10367">
    <property type="entry name" value="MRNA-CAPPING ENZYME"/>
    <property type="match status" value="1"/>
</dbReference>
<dbReference type="InterPro" id="IPR029021">
    <property type="entry name" value="Prot-tyrosine_phosphatase-like"/>
</dbReference>
<comment type="caution">
    <text evidence="2">The sequence shown here is derived from an EMBL/GenBank/DDBJ whole genome shotgun (WGS) entry which is preliminary data.</text>
</comment>
<accession>A0AAD8AD00</accession>
<dbReference type="Pfam" id="PF00782">
    <property type="entry name" value="DSPc"/>
    <property type="match status" value="1"/>
</dbReference>
<evidence type="ECO:0000313" key="3">
    <source>
        <dbReference type="Proteomes" id="UP001233999"/>
    </source>
</evidence>
<feature type="non-terminal residue" evidence="2">
    <location>
        <position position="1"/>
    </location>
</feature>
<gene>
    <name evidence="2" type="ORF">L9F63_012196</name>
</gene>
<reference evidence="2" key="2">
    <citation type="submission" date="2023-05" db="EMBL/GenBank/DDBJ databases">
        <authorList>
            <person name="Fouks B."/>
        </authorList>
    </citation>
    <scope>NUCLEOTIDE SEQUENCE</scope>
    <source>
        <strain evidence="2">Stay&amp;Tobe</strain>
        <tissue evidence="2">Testes</tissue>
    </source>
</reference>
<dbReference type="PANTHER" id="PTHR10367:SF9">
    <property type="entry name" value="DUAL-SPECIFICITY PHOSPHATASE 11 (RNA_RNP COMPLEX 1-INTERACTING)"/>
    <property type="match status" value="1"/>
</dbReference>
<name>A0AAD8AD00_DIPPU</name>
<dbReference type="InterPro" id="IPR016130">
    <property type="entry name" value="Tyr_Pase_AS"/>
</dbReference>
<dbReference type="SUPFAM" id="SSF52799">
    <property type="entry name" value="(Phosphotyrosine protein) phosphatases II"/>
    <property type="match status" value="1"/>
</dbReference>
<dbReference type="EMBL" id="JASPKZ010001961">
    <property type="protein sequence ID" value="KAJ9596765.1"/>
    <property type="molecule type" value="Genomic_DNA"/>
</dbReference>
<evidence type="ECO:0000313" key="2">
    <source>
        <dbReference type="EMBL" id="KAJ9596765.1"/>
    </source>
</evidence>